<organism evidence="1 2">
    <name type="scientific">Polyplax serrata</name>
    <name type="common">Common mouse louse</name>
    <dbReference type="NCBI Taxonomy" id="468196"/>
    <lineage>
        <taxon>Eukaryota</taxon>
        <taxon>Metazoa</taxon>
        <taxon>Ecdysozoa</taxon>
        <taxon>Arthropoda</taxon>
        <taxon>Hexapoda</taxon>
        <taxon>Insecta</taxon>
        <taxon>Pterygota</taxon>
        <taxon>Neoptera</taxon>
        <taxon>Paraneoptera</taxon>
        <taxon>Psocodea</taxon>
        <taxon>Troctomorpha</taxon>
        <taxon>Phthiraptera</taxon>
        <taxon>Anoplura</taxon>
        <taxon>Polyplacidae</taxon>
        <taxon>Polyplax</taxon>
    </lineage>
</organism>
<dbReference type="EMBL" id="JAWJWE010000037">
    <property type="protein sequence ID" value="KAK6625423.1"/>
    <property type="molecule type" value="Genomic_DNA"/>
</dbReference>
<gene>
    <name evidence="1" type="ORF">RUM43_005721</name>
</gene>
<sequence>MATYIALFLSFHKTLKESSHRKESHGKEKEDSKRYLPLGQVPTVLNPSDQNGRKIKECSHYQQVARAKYIRLIAFAR</sequence>
<protein>
    <submittedName>
        <fullName evidence="1">Uncharacterized protein</fullName>
    </submittedName>
</protein>
<dbReference type="Proteomes" id="UP001372834">
    <property type="component" value="Unassembled WGS sequence"/>
</dbReference>
<evidence type="ECO:0000313" key="2">
    <source>
        <dbReference type="Proteomes" id="UP001372834"/>
    </source>
</evidence>
<proteinExistence type="predicted"/>
<evidence type="ECO:0000313" key="1">
    <source>
        <dbReference type="EMBL" id="KAK6625423.1"/>
    </source>
</evidence>
<accession>A0AAN8P0D9</accession>
<name>A0AAN8P0D9_POLSC</name>
<reference evidence="1 2" key="1">
    <citation type="submission" date="2023-10" db="EMBL/GenBank/DDBJ databases">
        <title>Genomes of two closely related lineages of the louse Polyplax serrata with different host specificities.</title>
        <authorList>
            <person name="Martinu J."/>
            <person name="Tarabai H."/>
            <person name="Stefka J."/>
            <person name="Hypsa V."/>
        </authorList>
    </citation>
    <scope>NUCLEOTIDE SEQUENCE [LARGE SCALE GENOMIC DNA]</scope>
    <source>
        <strain evidence="1">HR10_N</strain>
    </source>
</reference>
<dbReference type="AlphaFoldDB" id="A0AAN8P0D9"/>
<comment type="caution">
    <text evidence="1">The sequence shown here is derived from an EMBL/GenBank/DDBJ whole genome shotgun (WGS) entry which is preliminary data.</text>
</comment>